<dbReference type="GO" id="GO:0010411">
    <property type="term" value="P:xyloglucan metabolic process"/>
    <property type="evidence" value="ECO:0007669"/>
    <property type="project" value="TreeGrafter"/>
</dbReference>
<protein>
    <submittedName>
        <fullName evidence="8">CEL6 protein</fullName>
    </submittedName>
</protein>
<reference evidence="8 9" key="1">
    <citation type="submission" date="2015-04" db="EMBL/GenBank/DDBJ databases">
        <title>Complete genome sequence of Schizopora paradoxa KUC8140, a cosmopolitan wood degrader in East Asia.</title>
        <authorList>
            <consortium name="DOE Joint Genome Institute"/>
            <person name="Min B."/>
            <person name="Park H."/>
            <person name="Jang Y."/>
            <person name="Kim J.-J."/>
            <person name="Kim K.H."/>
            <person name="Pangilinan J."/>
            <person name="Lipzen A."/>
            <person name="Riley R."/>
            <person name="Grigoriev I.V."/>
            <person name="Spatafora J.W."/>
            <person name="Choi I.-G."/>
        </authorList>
    </citation>
    <scope>NUCLEOTIDE SEQUENCE [LARGE SCALE GENOMIC DNA]</scope>
    <source>
        <strain evidence="8 9">KUC8140</strain>
    </source>
</reference>
<keyword evidence="3" id="KW-0119">Carbohydrate metabolism</keyword>
<evidence type="ECO:0000256" key="3">
    <source>
        <dbReference type="ARBA" id="ARBA00023277"/>
    </source>
</evidence>
<dbReference type="GO" id="GO:0000272">
    <property type="term" value="P:polysaccharide catabolic process"/>
    <property type="evidence" value="ECO:0007669"/>
    <property type="project" value="UniProtKB-KW"/>
</dbReference>
<evidence type="ECO:0000313" key="8">
    <source>
        <dbReference type="EMBL" id="KLO10917.1"/>
    </source>
</evidence>
<dbReference type="GO" id="GO:0016798">
    <property type="term" value="F:hydrolase activity, acting on glycosyl bonds"/>
    <property type="evidence" value="ECO:0007669"/>
    <property type="project" value="UniProtKB-KW"/>
</dbReference>
<dbReference type="STRING" id="27342.A0A0H2RH86"/>
<keyword evidence="5" id="KW-0624">Polysaccharide degradation</keyword>
<evidence type="ECO:0000256" key="4">
    <source>
        <dbReference type="ARBA" id="ARBA00023295"/>
    </source>
</evidence>
<keyword evidence="4" id="KW-0326">Glycosidase</keyword>
<dbReference type="SUPFAM" id="SSF110296">
    <property type="entry name" value="Oligoxyloglucan reducing end-specific cellobiohydrolase"/>
    <property type="match status" value="2"/>
</dbReference>
<dbReference type="InterPro" id="IPR052025">
    <property type="entry name" value="Xyloglucanase_GH74"/>
</dbReference>
<comment type="similarity">
    <text evidence="6">Belongs to the glycosyl hydrolase 74 family.</text>
</comment>
<dbReference type="AlphaFoldDB" id="A0A0H2RH86"/>
<accession>A0A0H2RH86</accession>
<evidence type="ECO:0000256" key="6">
    <source>
        <dbReference type="ARBA" id="ARBA00037986"/>
    </source>
</evidence>
<keyword evidence="9" id="KW-1185">Reference proteome</keyword>
<proteinExistence type="inferred from homology"/>
<sequence>MSSKTLATLFAAVVAVRGAVTQQPLIWDNVRIGGGGGFVPSIVFNPNAVGLAYARTDIGGVYRLDPYDDTWLPLLDFANDTTSDFWGTDALATDPVQPENLYIAVGLYTNSWDPNNGTILKSSDRGESFSFHPLPFKVGGNMPGRGMGERLVVDPNNNNILFFGARSGHGLWKSTNAGETWSQVKSFPSVGTYIVDPTDTTGLNSDIVGISWVTFDKNSGTTGGSSRIFAGVANMGQDNVFVSTDAGATWSAVAGQNNTFIPHHGVLSPAEDALYIPYANGVGPWDGTAGYVKKLFIGNMSWVDITPAQGIADNSYGYSGLSVDLQKPGTVMLAPFNEWYPDANILRSTDGGASWTQIFSFGYPPPDYVGTKTPYYNYDDSQAPWITTFATGDTKQVGWGIQGLAIDPFNSSHWLYGTGLTIYGGHDLLNWDASPRKNITLSSLATGVEETAVTGLTAPSSGGPKLVSVVGDVGGFVHTDLTTPPPTFSNPIWPGTASDVDHAGASPSNIVRLSGISASTSVSVATSSDGGATWAPYAGAPAVSDNVYGGKIAMSAKGETLLWAGATGFSGIMVSKSGAPFTAVSGLPSNAIIASDKLNDSTFYAASGSSFFTSTDGGATFKQTATLGSSTSPVRIAASPFTAGELFVSSDKGVFHSTNSGSSFTAIPGPTNAWSISVGKGASSTGPSSLFAAATINGVNSLYRTDDLGANWSLLPSYSTGLGSASGMVLAADPNVYGQIFVGTNGRGIFYGHL</sequence>
<dbReference type="EMBL" id="KQ086013">
    <property type="protein sequence ID" value="KLO10917.1"/>
    <property type="molecule type" value="Genomic_DNA"/>
</dbReference>
<evidence type="ECO:0000256" key="1">
    <source>
        <dbReference type="ARBA" id="ARBA00022729"/>
    </source>
</evidence>
<evidence type="ECO:0000256" key="5">
    <source>
        <dbReference type="ARBA" id="ARBA00023326"/>
    </source>
</evidence>
<name>A0A0H2RH86_9AGAM</name>
<keyword evidence="1 7" id="KW-0732">Signal</keyword>
<evidence type="ECO:0000256" key="7">
    <source>
        <dbReference type="SAM" id="SignalP"/>
    </source>
</evidence>
<dbReference type="InterPro" id="IPR015943">
    <property type="entry name" value="WD40/YVTN_repeat-like_dom_sf"/>
</dbReference>
<dbReference type="Gene3D" id="2.130.10.10">
    <property type="entry name" value="YVTN repeat-like/Quinoprotein amine dehydrogenase"/>
    <property type="match status" value="2"/>
</dbReference>
<dbReference type="PANTHER" id="PTHR43739:SF2">
    <property type="entry name" value="OLIGOXYLOGLUCAN-REDUCING END-SPECIFIC XYLOGLUCANASE-RELATED"/>
    <property type="match status" value="1"/>
</dbReference>
<organism evidence="8 9">
    <name type="scientific">Schizopora paradoxa</name>
    <dbReference type="NCBI Taxonomy" id="27342"/>
    <lineage>
        <taxon>Eukaryota</taxon>
        <taxon>Fungi</taxon>
        <taxon>Dikarya</taxon>
        <taxon>Basidiomycota</taxon>
        <taxon>Agaricomycotina</taxon>
        <taxon>Agaricomycetes</taxon>
        <taxon>Hymenochaetales</taxon>
        <taxon>Schizoporaceae</taxon>
        <taxon>Schizopora</taxon>
    </lineage>
</organism>
<gene>
    <name evidence="8" type="ORF">SCHPADRAFT_942462</name>
</gene>
<feature type="signal peptide" evidence="7">
    <location>
        <begin position="1"/>
        <end position="21"/>
    </location>
</feature>
<keyword evidence="2" id="KW-0378">Hydrolase</keyword>
<dbReference type="OrthoDB" id="2151161at2759"/>
<dbReference type="PANTHER" id="PTHR43739">
    <property type="entry name" value="XYLOGLUCANASE (EUROFUNG)"/>
    <property type="match status" value="1"/>
</dbReference>
<feature type="chain" id="PRO_5005201915" evidence="7">
    <location>
        <begin position="22"/>
        <end position="754"/>
    </location>
</feature>
<dbReference type="Proteomes" id="UP000053477">
    <property type="component" value="Unassembled WGS sequence"/>
</dbReference>
<evidence type="ECO:0000313" key="9">
    <source>
        <dbReference type="Proteomes" id="UP000053477"/>
    </source>
</evidence>
<evidence type="ECO:0000256" key="2">
    <source>
        <dbReference type="ARBA" id="ARBA00022801"/>
    </source>
</evidence>
<dbReference type="InParanoid" id="A0A0H2RH86"/>